<dbReference type="GO" id="GO:0016746">
    <property type="term" value="F:acyltransferase activity"/>
    <property type="evidence" value="ECO:0007669"/>
    <property type="project" value="InterPro"/>
</dbReference>
<dbReference type="PIRSF" id="PIRSF011570">
    <property type="entry name" value="SpoVAD"/>
    <property type="match status" value="1"/>
</dbReference>
<proteinExistence type="predicted"/>
<protein>
    <submittedName>
        <fullName evidence="1">Stage V sporulation protein AD</fullName>
    </submittedName>
</protein>
<evidence type="ECO:0000313" key="2">
    <source>
        <dbReference type="Proteomes" id="UP000824001"/>
    </source>
</evidence>
<dbReference type="NCBIfam" id="TIGR02845">
    <property type="entry name" value="spore_V_AD"/>
    <property type="match status" value="1"/>
</dbReference>
<evidence type="ECO:0000313" key="1">
    <source>
        <dbReference type="EMBL" id="HIS66570.1"/>
    </source>
</evidence>
<dbReference type="InterPro" id="IPR016039">
    <property type="entry name" value="Thiolase-like"/>
</dbReference>
<organism evidence="1 2">
    <name type="scientific">Candidatus Scatomorpha merdipullorum</name>
    <dbReference type="NCBI Taxonomy" id="2840927"/>
    <lineage>
        <taxon>Bacteria</taxon>
        <taxon>Bacillati</taxon>
        <taxon>Bacillota</taxon>
        <taxon>Clostridia</taxon>
        <taxon>Eubacteriales</taxon>
        <taxon>Candidatus Scatomorpha</taxon>
    </lineage>
</organism>
<sequence length="338" mass="34862">MCAKRLGRQTLLLDNAPGVSASASVAGGKEGEGPLKRSFDFISDDARFGEKSWERSESALLKKCLALACGKAQLAPEELDLIISGDLLNQCAGSAYALRETGAPYLGLYGACSTMSEALNLGSILIDAGAAQNVAVLTGSHFCSAERQFRFPLEYGALRTPTSQWTVTGAGALILSAGGPGPYVTRVTTGRIVDMGVKDASNMGAAMAPAACDTLLAHFRETGRAPEDYDAVITGDLGLTGSAILAELLAAEGVALGARHMDCGSVIYDAKRQGVRSGGSGCGCSASVLAGYVLENMRSGLWRRVLFAATGALMSPTTSQQGESIPGICHAAALETEV</sequence>
<dbReference type="Pfam" id="PF07451">
    <property type="entry name" value="SpoVAD"/>
    <property type="match status" value="1"/>
</dbReference>
<dbReference type="NCBIfam" id="NF006160">
    <property type="entry name" value="PRK08304.1"/>
    <property type="match status" value="1"/>
</dbReference>
<accession>A0A9D1FD35</accession>
<dbReference type="AlphaFoldDB" id="A0A9D1FD35"/>
<dbReference type="SUPFAM" id="SSF53901">
    <property type="entry name" value="Thiolase-like"/>
    <property type="match status" value="1"/>
</dbReference>
<dbReference type="InterPro" id="IPR038369">
    <property type="entry name" value="SpoVAD_sf"/>
</dbReference>
<dbReference type="Gene3D" id="3.40.47.40">
    <property type="entry name" value="Stage V sporulation protein AD"/>
    <property type="match status" value="1"/>
</dbReference>
<gene>
    <name evidence="1" type="primary">spoVAD</name>
    <name evidence="1" type="ORF">IAC18_03290</name>
</gene>
<dbReference type="Proteomes" id="UP000824001">
    <property type="component" value="Unassembled WGS sequence"/>
</dbReference>
<comment type="caution">
    <text evidence="1">The sequence shown here is derived from an EMBL/GenBank/DDBJ whole genome shotgun (WGS) entry which is preliminary data.</text>
</comment>
<reference evidence="1" key="1">
    <citation type="submission" date="2020-10" db="EMBL/GenBank/DDBJ databases">
        <authorList>
            <person name="Gilroy R."/>
        </authorList>
    </citation>
    <scope>NUCLEOTIDE SEQUENCE</scope>
    <source>
        <strain evidence="1">ChiHjej10B9-9673</strain>
    </source>
</reference>
<reference evidence="1" key="2">
    <citation type="journal article" date="2021" name="PeerJ">
        <title>Extensive microbial diversity within the chicken gut microbiome revealed by metagenomics and culture.</title>
        <authorList>
            <person name="Gilroy R."/>
            <person name="Ravi A."/>
            <person name="Getino M."/>
            <person name="Pursley I."/>
            <person name="Horton D.L."/>
            <person name="Alikhan N.F."/>
            <person name="Baker D."/>
            <person name="Gharbi K."/>
            <person name="Hall N."/>
            <person name="Watson M."/>
            <person name="Adriaenssens E.M."/>
            <person name="Foster-Nyarko E."/>
            <person name="Jarju S."/>
            <person name="Secka A."/>
            <person name="Antonio M."/>
            <person name="Oren A."/>
            <person name="Chaudhuri R.R."/>
            <person name="La Ragione R."/>
            <person name="Hildebrand F."/>
            <person name="Pallen M.J."/>
        </authorList>
    </citation>
    <scope>NUCLEOTIDE SEQUENCE</scope>
    <source>
        <strain evidence="1">ChiHjej10B9-9673</strain>
    </source>
</reference>
<dbReference type="EMBL" id="DVJK01000090">
    <property type="protein sequence ID" value="HIS66570.1"/>
    <property type="molecule type" value="Genomic_DNA"/>
</dbReference>
<name>A0A9D1FD35_9FIRM</name>
<dbReference type="InterPro" id="IPR010894">
    <property type="entry name" value="SpoVAD"/>
</dbReference>